<gene>
    <name evidence="3" type="ORF">PLEPLA_LOCUS36325</name>
</gene>
<proteinExistence type="predicted"/>
<evidence type="ECO:0000256" key="1">
    <source>
        <dbReference type="SAM" id="MobiDB-lite"/>
    </source>
</evidence>
<name>A0A9N7YY10_PLEPL</name>
<reference evidence="3" key="1">
    <citation type="submission" date="2020-03" db="EMBL/GenBank/DDBJ databases">
        <authorList>
            <person name="Weist P."/>
        </authorList>
    </citation>
    <scope>NUCLEOTIDE SEQUENCE</scope>
</reference>
<evidence type="ECO:0000313" key="3">
    <source>
        <dbReference type="EMBL" id="CAB1448676.1"/>
    </source>
</evidence>
<comment type="caution">
    <text evidence="3">The sequence shown here is derived from an EMBL/GenBank/DDBJ whole genome shotgun (WGS) entry which is preliminary data.</text>
</comment>
<dbReference type="EMBL" id="CADEAL010003985">
    <property type="protein sequence ID" value="CAB1448676.1"/>
    <property type="molecule type" value="Genomic_DNA"/>
</dbReference>
<feature type="chain" id="PRO_5040154128" evidence="2">
    <location>
        <begin position="26"/>
        <end position="201"/>
    </location>
</feature>
<keyword evidence="2" id="KW-0732">Signal</keyword>
<feature type="region of interest" description="Disordered" evidence="1">
    <location>
        <begin position="37"/>
        <end position="65"/>
    </location>
</feature>
<feature type="compositionally biased region" description="Basic and acidic residues" evidence="1">
    <location>
        <begin position="185"/>
        <end position="201"/>
    </location>
</feature>
<feature type="compositionally biased region" description="Polar residues" evidence="1">
    <location>
        <begin position="151"/>
        <end position="172"/>
    </location>
</feature>
<feature type="signal peptide" evidence="2">
    <location>
        <begin position="1"/>
        <end position="25"/>
    </location>
</feature>
<evidence type="ECO:0000256" key="2">
    <source>
        <dbReference type="SAM" id="SignalP"/>
    </source>
</evidence>
<accession>A0A9N7YY10</accession>
<keyword evidence="4" id="KW-1185">Reference proteome</keyword>
<protein>
    <submittedName>
        <fullName evidence="3">Uncharacterized protein</fullName>
    </submittedName>
</protein>
<evidence type="ECO:0000313" key="4">
    <source>
        <dbReference type="Proteomes" id="UP001153269"/>
    </source>
</evidence>
<organism evidence="3 4">
    <name type="scientific">Pleuronectes platessa</name>
    <name type="common">European plaice</name>
    <dbReference type="NCBI Taxonomy" id="8262"/>
    <lineage>
        <taxon>Eukaryota</taxon>
        <taxon>Metazoa</taxon>
        <taxon>Chordata</taxon>
        <taxon>Craniata</taxon>
        <taxon>Vertebrata</taxon>
        <taxon>Euteleostomi</taxon>
        <taxon>Actinopterygii</taxon>
        <taxon>Neopterygii</taxon>
        <taxon>Teleostei</taxon>
        <taxon>Neoteleostei</taxon>
        <taxon>Acanthomorphata</taxon>
        <taxon>Carangaria</taxon>
        <taxon>Pleuronectiformes</taxon>
        <taxon>Pleuronectoidei</taxon>
        <taxon>Pleuronectidae</taxon>
        <taxon>Pleuronectes</taxon>
    </lineage>
</organism>
<dbReference type="AlphaFoldDB" id="A0A9N7YY10"/>
<feature type="region of interest" description="Disordered" evidence="1">
    <location>
        <begin position="151"/>
        <end position="201"/>
    </location>
</feature>
<dbReference type="Proteomes" id="UP001153269">
    <property type="component" value="Unassembled WGS sequence"/>
</dbReference>
<sequence length="201" mass="22241">MKGRKGRRGVARALFHLSELQTATCLQCITPGPHSSSAGCEGAQRSVGSTQDARHKVRAREEAGVREPPALSLMTHSTINTRQLSRLWGWRRSSLTHAQCTAEPSSHTQEEADTERERGMLGFCCSCGMMVTLLSVQDHDQRVTRLRLCTTSSSPFKPSNQKPPYSVFISTNHNERNSGKGSPRTLEETPKSRRAPEGIRL</sequence>